<dbReference type="AlphaFoldDB" id="B6JUV7"/>
<evidence type="ECO:0000313" key="3">
    <source>
        <dbReference type="EMBL" id="EEB05036.1"/>
    </source>
</evidence>
<dbReference type="RefSeq" id="XP_002171329.1">
    <property type="nucleotide sequence ID" value="XM_002171293.2"/>
</dbReference>
<feature type="region of interest" description="Disordered" evidence="1">
    <location>
        <begin position="600"/>
        <end position="620"/>
    </location>
</feature>
<dbReference type="eggNOG" id="ENOG502SAYM">
    <property type="taxonomic scope" value="Eukaryota"/>
</dbReference>
<dbReference type="OrthoDB" id="5391479at2759"/>
<feature type="region of interest" description="Disordered" evidence="1">
    <location>
        <begin position="82"/>
        <end position="154"/>
    </location>
</feature>
<dbReference type="InterPro" id="IPR008936">
    <property type="entry name" value="Rho_GTPase_activation_prot"/>
</dbReference>
<dbReference type="EMBL" id="KE651166">
    <property type="protein sequence ID" value="EEB05036.1"/>
    <property type="molecule type" value="Genomic_DNA"/>
</dbReference>
<dbReference type="STRING" id="402676.B6JUV7"/>
<feature type="domain" description="Rho-GAP" evidence="2">
    <location>
        <begin position="283"/>
        <end position="511"/>
    </location>
</feature>
<dbReference type="GO" id="GO:0005737">
    <property type="term" value="C:cytoplasm"/>
    <property type="evidence" value="ECO:0000318"/>
    <property type="project" value="GO_Central"/>
</dbReference>
<evidence type="ECO:0000259" key="2">
    <source>
        <dbReference type="PROSITE" id="PS50238"/>
    </source>
</evidence>
<name>B6JUV7_SCHJY</name>
<organism evidence="3 5">
    <name type="scientific">Schizosaccharomyces japonicus (strain yFS275 / FY16936)</name>
    <name type="common">Fission yeast</name>
    <dbReference type="NCBI Taxonomy" id="402676"/>
    <lineage>
        <taxon>Eukaryota</taxon>
        <taxon>Fungi</taxon>
        <taxon>Dikarya</taxon>
        <taxon>Ascomycota</taxon>
        <taxon>Taphrinomycotina</taxon>
        <taxon>Schizosaccharomycetes</taxon>
        <taxon>Schizosaccharomycetales</taxon>
        <taxon>Schizosaccharomycetaceae</taxon>
        <taxon>Schizosaccharomyces</taxon>
    </lineage>
</organism>
<feature type="compositionally biased region" description="Basic residues" evidence="1">
    <location>
        <begin position="115"/>
        <end position="138"/>
    </location>
</feature>
<feature type="compositionally biased region" description="Polar residues" evidence="1">
    <location>
        <begin position="600"/>
        <end position="619"/>
    </location>
</feature>
<keyword evidence="5" id="KW-1185">Reference proteome</keyword>
<evidence type="ECO:0000313" key="5">
    <source>
        <dbReference type="Proteomes" id="UP000001744"/>
    </source>
</evidence>
<dbReference type="PANTHER" id="PTHR45808">
    <property type="entry name" value="RHO GTPASE-ACTIVATING PROTEIN 68F"/>
    <property type="match status" value="1"/>
</dbReference>
<dbReference type="VEuPathDB" id="FungiDB:SJAG_00028"/>
<feature type="region of interest" description="Disordered" evidence="1">
    <location>
        <begin position="233"/>
        <end position="252"/>
    </location>
</feature>
<dbReference type="SMART" id="SM00324">
    <property type="entry name" value="RhoGAP"/>
    <property type="match status" value="1"/>
</dbReference>
<dbReference type="Proteomes" id="UP000001744">
    <property type="component" value="Unassembled WGS sequence"/>
</dbReference>
<dbReference type="GO" id="GO:0005938">
    <property type="term" value="C:cell cortex"/>
    <property type="evidence" value="ECO:0007669"/>
    <property type="project" value="UniProtKB-ARBA"/>
</dbReference>
<dbReference type="SUPFAM" id="SSF48350">
    <property type="entry name" value="GTPase activation domain, GAP"/>
    <property type="match status" value="1"/>
</dbReference>
<sequence length="754" mass="82954">MSVNTSTPAFNAGTQFYLAHTSSLSSLQVSEKWQQSPNTNNCISHANTSVMAHSFLETFHTLAEAHRIPTVTINDMVPHCPATPTPDGRPYTSGGLIPFVSSSGNDEIDGSPNVRRTKRYSIRSSPKRSRSQLLHRHSVFVPSSPSSFQPMHSATLSSDRISSLNESADSANGNNLLGFASSESSLALRPKTSAYGSSVHTSQDSPDTADLKRAHRNSWTFFLRHPSTSHLQRKFSISGNSPSSTHHSRNLSSRTNLLASSRSVFGKDILALPDNESTFCEPDALPSHALPASLRVPHVFSQCITALISHGLAVPGIFRISGSGPVIRAIMDYYFEPPSFWYEDPEDLFQKIGEPTAIDIAGVLKRYILMLPGGLLGRQEVLDLLVSLHHAPNQQELPKNVWLEMTVLALAQIDSYRRFSVFASLFALLHLIVLKTQQVEQSLADIGESTYMRAEALGIVFGPLLLGMSDEPYSTKIDGAQLNDVMRFETEKVRLEAKIVENIINNWPGLVAEMRRLEVAAAFPDSPENVTKEENVTVTRNPSTIVEVPSSRALVSQRNSALFNSNVPADLFFTPMSTAFSFYPENDTRNQVSFSFADDSSLTNMQPEDPSVRQTSPLSPSLLEETTRAVLESNNDAGVTVSSSSNEKDLENQLTPAHVSEAEAIQSFIKSTSTLPLPTKNIRRAETVILSAPTSKATEDNVLSDRKLKARTVTAIPSDGTTSSKSDKKESKHGFSRFYKRINIFRRLFKKKKT</sequence>
<dbReference type="GO" id="GO:0008360">
    <property type="term" value="P:regulation of cell shape"/>
    <property type="evidence" value="ECO:0000315"/>
    <property type="project" value="JaponicusDB"/>
</dbReference>
<dbReference type="HOGENOM" id="CLU_369249_0_0_1"/>
<evidence type="ECO:0000313" key="4">
    <source>
        <dbReference type="JaponicusDB" id="SJAG_00028"/>
    </source>
</evidence>
<accession>B6JUV7</accession>
<dbReference type="PROSITE" id="PS50238">
    <property type="entry name" value="RHOGAP"/>
    <property type="match status" value="1"/>
</dbReference>
<feature type="compositionally biased region" description="Low complexity" evidence="1">
    <location>
        <begin position="139"/>
        <end position="148"/>
    </location>
</feature>
<dbReference type="Pfam" id="PF00620">
    <property type="entry name" value="RhoGAP"/>
    <property type="match status" value="1"/>
</dbReference>
<dbReference type="Gene3D" id="1.10.555.10">
    <property type="entry name" value="Rho GTPase activation protein"/>
    <property type="match status" value="1"/>
</dbReference>
<gene>
    <name evidence="4" type="primary">rga6</name>
    <name evidence="3" type="ORF">SJAG_00028</name>
</gene>
<dbReference type="GeneID" id="7049255"/>
<dbReference type="PANTHER" id="PTHR45808:SF2">
    <property type="entry name" value="RHO GTPASE-ACTIVATING PROTEIN 68F"/>
    <property type="match status" value="1"/>
</dbReference>
<dbReference type="GO" id="GO:0032153">
    <property type="term" value="C:cell division site"/>
    <property type="evidence" value="ECO:0007669"/>
    <property type="project" value="UniProtKB-ARBA"/>
</dbReference>
<reference evidence="3 5" key="1">
    <citation type="journal article" date="2011" name="Science">
        <title>Comparative functional genomics of the fission yeasts.</title>
        <authorList>
            <person name="Rhind N."/>
            <person name="Chen Z."/>
            <person name="Yassour M."/>
            <person name="Thompson D.A."/>
            <person name="Haas B.J."/>
            <person name="Habib N."/>
            <person name="Wapinski I."/>
            <person name="Roy S."/>
            <person name="Lin M.F."/>
            <person name="Heiman D.I."/>
            <person name="Young S.K."/>
            <person name="Furuya K."/>
            <person name="Guo Y."/>
            <person name="Pidoux A."/>
            <person name="Chen H.M."/>
            <person name="Robbertse B."/>
            <person name="Goldberg J.M."/>
            <person name="Aoki K."/>
            <person name="Bayne E.H."/>
            <person name="Berlin A.M."/>
            <person name="Desjardins C.A."/>
            <person name="Dobbs E."/>
            <person name="Dukaj L."/>
            <person name="Fan L."/>
            <person name="FitzGerald M.G."/>
            <person name="French C."/>
            <person name="Gujja S."/>
            <person name="Hansen K."/>
            <person name="Keifenheim D."/>
            <person name="Levin J.Z."/>
            <person name="Mosher R.A."/>
            <person name="Mueller C.A."/>
            <person name="Pfiffner J."/>
            <person name="Priest M."/>
            <person name="Russ C."/>
            <person name="Smialowska A."/>
            <person name="Swoboda P."/>
            <person name="Sykes S.M."/>
            <person name="Vaughn M."/>
            <person name="Vengrova S."/>
            <person name="Yoder R."/>
            <person name="Zeng Q."/>
            <person name="Allshire R."/>
            <person name="Baulcombe D."/>
            <person name="Birren B.W."/>
            <person name="Brown W."/>
            <person name="Ekwall K."/>
            <person name="Kellis M."/>
            <person name="Leatherwood J."/>
            <person name="Levin H."/>
            <person name="Margalit H."/>
            <person name="Martienssen R."/>
            <person name="Nieduszynski C.A."/>
            <person name="Spatafora J.W."/>
            <person name="Friedman N."/>
            <person name="Dalgaard J.Z."/>
            <person name="Baumann P."/>
            <person name="Niki H."/>
            <person name="Regev A."/>
            <person name="Nusbaum C."/>
        </authorList>
    </citation>
    <scope>NUCLEOTIDE SEQUENCE [LARGE SCALE GENOMIC DNA]</scope>
    <source>
        <strain evidence="5">yFS275 / FY16936</strain>
    </source>
</reference>
<protein>
    <submittedName>
        <fullName evidence="3">Rho-type GTPase activating protein Rga6</fullName>
    </submittedName>
</protein>
<proteinExistence type="predicted"/>
<dbReference type="GO" id="GO:0007264">
    <property type="term" value="P:small GTPase-mediated signal transduction"/>
    <property type="evidence" value="ECO:0000318"/>
    <property type="project" value="GO_Central"/>
</dbReference>
<dbReference type="JaponicusDB" id="SJAG_00028">
    <property type="gene designation" value="rga6"/>
</dbReference>
<evidence type="ECO:0000256" key="1">
    <source>
        <dbReference type="SAM" id="MobiDB-lite"/>
    </source>
</evidence>
<dbReference type="GO" id="GO:0005096">
    <property type="term" value="F:GTPase activator activity"/>
    <property type="evidence" value="ECO:0000318"/>
    <property type="project" value="GO_Central"/>
</dbReference>
<dbReference type="CDD" id="cd00159">
    <property type="entry name" value="RhoGAP"/>
    <property type="match status" value="1"/>
</dbReference>
<dbReference type="InterPro" id="IPR000198">
    <property type="entry name" value="RhoGAP_dom"/>
</dbReference>